<evidence type="ECO:0000259" key="1">
    <source>
        <dbReference type="PROSITE" id="PS51301"/>
    </source>
</evidence>
<accession>A0ABQ1DY91</accession>
<evidence type="ECO:0000313" key="2">
    <source>
        <dbReference type="EMBL" id="GFO87695.1"/>
    </source>
</evidence>
<sequence length="196" mass="22010">MIDLAGIGNLLEYLVGADNITCEERDRIILRITKENDIAEYTLSALAGYGKSKSEVLESVARRKNSVSQDKKQDESYISLTEIARAHSEDAPGYVIQSWLRSGNTLAFLNLWEQENNPDYSEAGYEELLEKKKAASFTLIPKLWIDRTKAIGIVSKQGKARGTFAHPMIACEFASWIAPEFKMLLIKLSLGRTHLK</sequence>
<dbReference type="EMBL" id="BLYJ01000008">
    <property type="protein sequence ID" value="GFO87695.1"/>
    <property type="molecule type" value="Genomic_DNA"/>
</dbReference>
<name>A0ABQ1DY91_9FIRM</name>
<protein>
    <recommendedName>
        <fullName evidence="1">KilA-N domain-containing protein</fullName>
    </recommendedName>
</protein>
<dbReference type="Proteomes" id="UP000620147">
    <property type="component" value="Unassembled WGS sequence"/>
</dbReference>
<dbReference type="SMART" id="SM01252">
    <property type="entry name" value="KilA-N"/>
    <property type="match status" value="1"/>
</dbReference>
<dbReference type="InterPro" id="IPR018004">
    <property type="entry name" value="KilA/APSES_HTH"/>
</dbReference>
<evidence type="ECO:0000313" key="3">
    <source>
        <dbReference type="Proteomes" id="UP000620147"/>
    </source>
</evidence>
<keyword evidence="3" id="KW-1185">Reference proteome</keyword>
<proteinExistence type="predicted"/>
<dbReference type="PROSITE" id="PS51301">
    <property type="entry name" value="KILA_N"/>
    <property type="match status" value="1"/>
</dbReference>
<organism evidence="2 3">
    <name type="scientific">Butyricicoccus faecihominis</name>
    <dbReference type="NCBI Taxonomy" id="1712515"/>
    <lineage>
        <taxon>Bacteria</taxon>
        <taxon>Bacillati</taxon>
        <taxon>Bacillota</taxon>
        <taxon>Clostridia</taxon>
        <taxon>Eubacteriales</taxon>
        <taxon>Butyricicoccaceae</taxon>
        <taxon>Butyricicoccus</taxon>
    </lineage>
</organism>
<dbReference type="Pfam" id="PF04383">
    <property type="entry name" value="KilA-N"/>
    <property type="match status" value="1"/>
</dbReference>
<feature type="domain" description="KilA-N" evidence="1">
    <location>
        <begin position="58"/>
        <end position="192"/>
    </location>
</feature>
<comment type="caution">
    <text evidence="2">The sequence shown here is derived from an EMBL/GenBank/DDBJ whole genome shotgun (WGS) entry which is preliminary data.</text>
</comment>
<dbReference type="InterPro" id="IPR017880">
    <property type="entry name" value="KilA_N"/>
</dbReference>
<reference evidence="2 3" key="1">
    <citation type="submission" date="2020-06" db="EMBL/GenBank/DDBJ databases">
        <title>Characterization of fructooligosaccharide metabolism and fructooligosaccharide-degrading enzymes in human commensal butyrate producers.</title>
        <authorList>
            <person name="Tanno H."/>
            <person name="Fujii T."/>
            <person name="Hirano K."/>
            <person name="Maeno S."/>
            <person name="Tonozuka T."/>
            <person name="Sakamoto M."/>
            <person name="Ohkuma M."/>
            <person name="Tochio T."/>
            <person name="Endo A."/>
        </authorList>
    </citation>
    <scope>NUCLEOTIDE SEQUENCE [LARGE SCALE GENOMIC DNA]</scope>
    <source>
        <strain evidence="2 3">JCM 31056</strain>
    </source>
</reference>
<gene>
    <name evidence="2" type="ORF">BUFA31_08590</name>
</gene>